<dbReference type="GO" id="GO:0000160">
    <property type="term" value="P:phosphorelay signal transduction system"/>
    <property type="evidence" value="ECO:0007669"/>
    <property type="project" value="InterPro"/>
</dbReference>
<evidence type="ECO:0000256" key="1">
    <source>
        <dbReference type="PROSITE-ProRule" id="PRU00169"/>
    </source>
</evidence>
<organism evidence="5 8">
    <name type="scientific">Alteromonas australica</name>
    <dbReference type="NCBI Taxonomy" id="589873"/>
    <lineage>
        <taxon>Bacteria</taxon>
        <taxon>Pseudomonadati</taxon>
        <taxon>Pseudomonadota</taxon>
        <taxon>Gammaproteobacteria</taxon>
        <taxon>Alteromonadales</taxon>
        <taxon>Alteromonadaceae</taxon>
        <taxon>Alteromonas/Salinimonas group</taxon>
        <taxon>Alteromonas</taxon>
    </lineage>
</organism>
<dbReference type="InterPro" id="IPR011990">
    <property type="entry name" value="TPR-like_helical_dom_sf"/>
</dbReference>
<dbReference type="InterPro" id="IPR011006">
    <property type="entry name" value="CheY-like_superfamily"/>
</dbReference>
<keyword evidence="3" id="KW-0175">Coiled coil</keyword>
<dbReference type="GeneID" id="78254998"/>
<dbReference type="InterPro" id="IPR001789">
    <property type="entry name" value="Sig_transdc_resp-reg_receiver"/>
</dbReference>
<reference evidence="5 8" key="1">
    <citation type="submission" date="2014-06" db="EMBL/GenBank/DDBJ databases">
        <title>Genomes of Alteromonas australica, a world apart.</title>
        <authorList>
            <person name="Gonzaga A."/>
            <person name="Lopez-Perez M."/>
            <person name="Rodriguez-Valera F."/>
        </authorList>
    </citation>
    <scope>NUCLEOTIDE SEQUENCE [LARGE SCALE GENOMIC DNA]</scope>
    <source>
        <strain evidence="5 8">H 17</strain>
    </source>
</reference>
<dbReference type="AlphaFoldDB" id="A0A075NYY1"/>
<evidence type="ECO:0000313" key="7">
    <source>
        <dbReference type="EMBL" id="HBU50705.1"/>
    </source>
</evidence>
<reference evidence="9 10" key="2">
    <citation type="journal article" date="2018" name="Nat. Biotechnol.">
        <title>A standardized bacterial taxonomy based on genome phylogeny substantially revises the tree of life.</title>
        <authorList>
            <person name="Parks D.H."/>
            <person name="Chuvochina M."/>
            <person name="Waite D.W."/>
            <person name="Rinke C."/>
            <person name="Skarshewski A."/>
            <person name="Chaumeil P.A."/>
            <person name="Hugenholtz P."/>
        </authorList>
    </citation>
    <scope>NUCLEOTIDE SEQUENCE [LARGE SCALE GENOMIC DNA]</scope>
    <source>
        <strain evidence="7">UBA11621</strain>
        <strain evidence="6">UBA11978</strain>
    </source>
</reference>
<evidence type="ECO:0000313" key="9">
    <source>
        <dbReference type="Proteomes" id="UP000263517"/>
    </source>
</evidence>
<dbReference type="KEGG" id="aaus:EP12_08920"/>
<dbReference type="RefSeq" id="WP_044056916.1">
    <property type="nucleotide sequence ID" value="NZ_CAJXAX010000001.1"/>
</dbReference>
<dbReference type="EMBL" id="DONK01000081">
    <property type="protein sequence ID" value="HBU50705.1"/>
    <property type="molecule type" value="Genomic_DNA"/>
</dbReference>
<accession>A0A075NYY1</accession>
<name>A0A075NYY1_9ALTE</name>
<feature type="repeat" description="TPR" evidence="2">
    <location>
        <begin position="240"/>
        <end position="273"/>
    </location>
</feature>
<evidence type="ECO:0000313" key="8">
    <source>
        <dbReference type="Proteomes" id="UP000056090"/>
    </source>
</evidence>
<dbReference type="PROSITE" id="PS50110">
    <property type="entry name" value="RESPONSE_REGULATORY"/>
    <property type="match status" value="1"/>
</dbReference>
<dbReference type="Gene3D" id="1.25.40.10">
    <property type="entry name" value="Tetratricopeptide repeat domain"/>
    <property type="match status" value="1"/>
</dbReference>
<feature type="domain" description="Response regulatory" evidence="4">
    <location>
        <begin position="15"/>
        <end position="134"/>
    </location>
</feature>
<evidence type="ECO:0000259" key="4">
    <source>
        <dbReference type="PROSITE" id="PS50110"/>
    </source>
</evidence>
<dbReference type="SMART" id="SM00448">
    <property type="entry name" value="REC"/>
    <property type="match status" value="1"/>
</dbReference>
<dbReference type="SMART" id="SM00028">
    <property type="entry name" value="TPR"/>
    <property type="match status" value="3"/>
</dbReference>
<dbReference type="PATRIC" id="fig|589873.4.peg.1933"/>
<dbReference type="eggNOG" id="COG0784">
    <property type="taxonomic scope" value="Bacteria"/>
</dbReference>
<dbReference type="Pfam" id="PF14559">
    <property type="entry name" value="TPR_19"/>
    <property type="match status" value="1"/>
</dbReference>
<proteinExistence type="predicted"/>
<dbReference type="Proteomes" id="UP000056090">
    <property type="component" value="Chromosome"/>
</dbReference>
<dbReference type="Gene3D" id="3.40.50.2300">
    <property type="match status" value="1"/>
</dbReference>
<dbReference type="EMBL" id="CP008849">
    <property type="protein sequence ID" value="AIF98758.1"/>
    <property type="molecule type" value="Genomic_DNA"/>
</dbReference>
<evidence type="ECO:0000313" key="10">
    <source>
        <dbReference type="Proteomes" id="UP000264779"/>
    </source>
</evidence>
<dbReference type="EMBL" id="DNAN01000517">
    <property type="protein sequence ID" value="HAW76971.1"/>
    <property type="molecule type" value="Genomic_DNA"/>
</dbReference>
<dbReference type="STRING" id="589873.EP12_08920"/>
<dbReference type="Pfam" id="PF00072">
    <property type="entry name" value="Response_reg"/>
    <property type="match status" value="1"/>
</dbReference>
<keyword evidence="2" id="KW-0802">TPR repeat</keyword>
<dbReference type="Proteomes" id="UP000264779">
    <property type="component" value="Unassembled WGS sequence"/>
</dbReference>
<dbReference type="SUPFAM" id="SSF48452">
    <property type="entry name" value="TPR-like"/>
    <property type="match status" value="1"/>
</dbReference>
<evidence type="ECO:0000313" key="5">
    <source>
        <dbReference type="EMBL" id="AIF98758.1"/>
    </source>
</evidence>
<dbReference type="SUPFAM" id="SSF52172">
    <property type="entry name" value="CheY-like"/>
    <property type="match status" value="1"/>
</dbReference>
<feature type="coiled-coil region" evidence="3">
    <location>
        <begin position="331"/>
        <end position="358"/>
    </location>
</feature>
<evidence type="ECO:0000313" key="6">
    <source>
        <dbReference type="EMBL" id="HAW76971.1"/>
    </source>
</evidence>
<dbReference type="Proteomes" id="UP000263517">
    <property type="component" value="Unassembled WGS sequence"/>
</dbReference>
<gene>
    <name evidence="6" type="ORF">DCW74_14705</name>
    <name evidence="7" type="ORF">DEB45_05535</name>
    <name evidence="5" type="ORF">EP13_08735</name>
</gene>
<comment type="caution">
    <text evidence="1">Lacks conserved residue(s) required for the propagation of feature annotation.</text>
</comment>
<dbReference type="eggNOG" id="COG0457">
    <property type="taxonomic scope" value="Bacteria"/>
</dbReference>
<dbReference type="KEGG" id="aal:EP13_08735"/>
<evidence type="ECO:0000256" key="2">
    <source>
        <dbReference type="PROSITE-ProRule" id="PRU00339"/>
    </source>
</evidence>
<dbReference type="PROSITE" id="PS50005">
    <property type="entry name" value="TPR"/>
    <property type="match status" value="1"/>
</dbReference>
<keyword evidence="8" id="KW-1185">Reference proteome</keyword>
<sequence>MLEKIPPPPSVEELRFLVIDNQGLVHDVVSSTLHDMGIKHVHSAFNAYHAKRMCEKTQFDFVLLAFNVSHDKDGFHLFEEFKHLNYITETTTVVFLSAETSPELVNCIVELQPDDFWVKPLQRQRIDSRLNYLLQVRYKLHKMQYCMQKGEYATAMYYAERQLSDSALVEYHPRIKRLIGQCLMQLRDYETAENYYRELLQSMDHAWVHIGLTRALLRQDELEEAQLIIDDLLKRADTRFLTYDLLAQYFIEKEQFDVAYEQMKEASKLAPRNIERNKKLWDLARLNHDKAGQLSAVQKMAKFAKNSIHDSPQLSFNVIRATIDLATSLGDIEADKHLAKAEIELEELKKQKGVQAQMDVPIDVLNTRLLCLKGNKKEAEKVINSLPSMPDNLSMEDNLDMMKAYHELGMKEQCVNILDKLRKQIEGDTFSSQVVDEYLKQESIERAEIKFTTKELKSMATANYKENRLVPAYNNLRQALVISPKDKQIALSLLKVIVQLQLQNNLSNDQLKNAKGAAKVLLTTTLSPTQCQKRDQYIKQLGLDPDSLEEQTMAGVIKKLA</sequence>
<evidence type="ECO:0000256" key="3">
    <source>
        <dbReference type="SAM" id="Coils"/>
    </source>
</evidence>
<dbReference type="InterPro" id="IPR019734">
    <property type="entry name" value="TPR_rpt"/>
</dbReference>
<protein>
    <submittedName>
        <fullName evidence="5">Chemotaxis protein CheY</fullName>
    </submittedName>
    <submittedName>
        <fullName evidence="6">Response regulator</fullName>
    </submittedName>
</protein>
<dbReference type="OrthoDB" id="7298659at2"/>